<organism evidence="1 2">
    <name type="scientific">Undibacterium baiyunense</name>
    <dbReference type="NCBI Taxonomy" id="2828731"/>
    <lineage>
        <taxon>Bacteria</taxon>
        <taxon>Pseudomonadati</taxon>
        <taxon>Pseudomonadota</taxon>
        <taxon>Betaproteobacteria</taxon>
        <taxon>Burkholderiales</taxon>
        <taxon>Oxalobacteraceae</taxon>
        <taxon>Undibacterium</taxon>
    </lineage>
</organism>
<gene>
    <name evidence="1" type="ORF">KDM92_14760</name>
</gene>
<protein>
    <submittedName>
        <fullName evidence="1">Hemin uptake protein HemP</fullName>
    </submittedName>
</protein>
<dbReference type="Pfam" id="PF10636">
    <property type="entry name" value="hemP"/>
    <property type="match status" value="1"/>
</dbReference>
<comment type="caution">
    <text evidence="1">The sequence shown here is derived from an EMBL/GenBank/DDBJ whole genome shotgun (WGS) entry which is preliminary data.</text>
</comment>
<dbReference type="EMBL" id="JAGSPM010000009">
    <property type="protein sequence ID" value="MBR7747844.1"/>
    <property type="molecule type" value="Genomic_DNA"/>
</dbReference>
<proteinExistence type="predicted"/>
<dbReference type="Gene3D" id="2.10.70.10">
    <property type="entry name" value="Complement Module, domain 1"/>
    <property type="match status" value="1"/>
</dbReference>
<evidence type="ECO:0000313" key="1">
    <source>
        <dbReference type="EMBL" id="MBR7747844.1"/>
    </source>
</evidence>
<reference evidence="1 2" key="1">
    <citation type="submission" date="2021-04" db="EMBL/GenBank/DDBJ databases">
        <title>novel species isolated from subtropical streams in China.</title>
        <authorList>
            <person name="Lu H."/>
        </authorList>
    </citation>
    <scope>NUCLEOTIDE SEQUENCE [LARGE SCALE GENOMIC DNA]</scope>
    <source>
        <strain evidence="1 2">BYS107W</strain>
    </source>
</reference>
<accession>A0A941I5D0</accession>
<name>A0A941I5D0_9BURK</name>
<sequence>MNPQELSQPSPALLKPVSNTVPPLRLASQDILQGHQEIEIEHQGMVYRLRCTAMGKLILTK</sequence>
<dbReference type="RefSeq" id="WP_189347030.1">
    <property type="nucleotide sequence ID" value="NZ_JAGSPM010000009.1"/>
</dbReference>
<dbReference type="Proteomes" id="UP000680158">
    <property type="component" value="Unassembled WGS sequence"/>
</dbReference>
<dbReference type="AlphaFoldDB" id="A0A941I5D0"/>
<keyword evidence="2" id="KW-1185">Reference proteome</keyword>
<evidence type="ECO:0000313" key="2">
    <source>
        <dbReference type="Proteomes" id="UP000680158"/>
    </source>
</evidence>
<dbReference type="InterPro" id="IPR019600">
    <property type="entry name" value="Hemin_uptake_protein_HemP"/>
</dbReference>